<dbReference type="AlphaFoldDB" id="A0A3S1AHS8"/>
<keyword evidence="2" id="KW-1185">Reference proteome</keyword>
<evidence type="ECO:0000313" key="1">
    <source>
        <dbReference type="EMBL" id="RUT01097.1"/>
    </source>
</evidence>
<sequence>MSMDNEFHRLHHYEVVSINTENLDSLDVSDTFKVIQLLEAIKELVGLETAESSLFDKGIECEVLRFRANSWRRGKVRLSLEFRPDENESPLEDFAKELQDTEVHKC</sequence>
<organism evidence="1 2">
    <name type="scientific">Dulcicalothrix desertica PCC 7102</name>
    <dbReference type="NCBI Taxonomy" id="232991"/>
    <lineage>
        <taxon>Bacteria</taxon>
        <taxon>Bacillati</taxon>
        <taxon>Cyanobacteriota</taxon>
        <taxon>Cyanophyceae</taxon>
        <taxon>Nostocales</taxon>
        <taxon>Calotrichaceae</taxon>
        <taxon>Dulcicalothrix</taxon>
    </lineage>
</organism>
<dbReference type="Proteomes" id="UP000271624">
    <property type="component" value="Unassembled WGS sequence"/>
</dbReference>
<comment type="caution">
    <text evidence="1">The sequence shown here is derived from an EMBL/GenBank/DDBJ whole genome shotgun (WGS) entry which is preliminary data.</text>
</comment>
<dbReference type="EMBL" id="RSCL01000021">
    <property type="protein sequence ID" value="RUT01097.1"/>
    <property type="molecule type" value="Genomic_DNA"/>
</dbReference>
<reference evidence="1" key="1">
    <citation type="submission" date="2018-12" db="EMBL/GenBank/DDBJ databases">
        <authorList>
            <person name="Will S."/>
            <person name="Neumann-Schaal M."/>
            <person name="Henke P."/>
        </authorList>
    </citation>
    <scope>NUCLEOTIDE SEQUENCE</scope>
    <source>
        <strain evidence="1">PCC 7102</strain>
    </source>
</reference>
<proteinExistence type="predicted"/>
<dbReference type="Pfam" id="PF08872">
    <property type="entry name" value="KGK"/>
    <property type="match status" value="1"/>
</dbReference>
<name>A0A3S1AHS8_9CYAN</name>
<gene>
    <name evidence="1" type="ORF">DSM106972_071030</name>
</gene>
<protein>
    <recommendedName>
        <fullName evidence="3">KGK domain-containing protein</fullName>
    </recommendedName>
</protein>
<evidence type="ECO:0008006" key="3">
    <source>
        <dbReference type="Google" id="ProtNLM"/>
    </source>
</evidence>
<dbReference type="InterPro" id="IPR014971">
    <property type="entry name" value="KGK"/>
</dbReference>
<reference evidence="1" key="2">
    <citation type="journal article" date="2019" name="Genome Biol. Evol.">
        <title>Day and night: Metabolic profiles and evolutionary relationships of six axenic non-marine cyanobacteria.</title>
        <authorList>
            <person name="Will S.E."/>
            <person name="Henke P."/>
            <person name="Boedeker C."/>
            <person name="Huang S."/>
            <person name="Brinkmann H."/>
            <person name="Rohde M."/>
            <person name="Jarek M."/>
            <person name="Friedl T."/>
            <person name="Seufert S."/>
            <person name="Schumacher M."/>
            <person name="Overmann J."/>
            <person name="Neumann-Schaal M."/>
            <person name="Petersen J."/>
        </authorList>
    </citation>
    <scope>NUCLEOTIDE SEQUENCE [LARGE SCALE GENOMIC DNA]</scope>
    <source>
        <strain evidence="1">PCC 7102</strain>
    </source>
</reference>
<accession>A0A3S1AHS8</accession>
<evidence type="ECO:0000313" key="2">
    <source>
        <dbReference type="Proteomes" id="UP000271624"/>
    </source>
</evidence>